<sequence length="229" mass="26744">MATKRALCEIPSSMAQAQKRHRTPPPSHGEDNEHVFETADPILENISTELALVRNIIASLNLLVEAEKTNLREVAMTITDLQVHVAKHERIERDYGWEEKLKAQKAEYDCKVQDLRESHYSKQDLKDQQCKAKIEQLKNKHEYALISKEQSWTEKNEAVKKATTASLAEKEQIYRDKLESFKDKTNQSQVAKGDNWRKQLNELRASHKEQLTKLRANLRWWRLLRRSSS</sequence>
<gene>
    <name evidence="2" type="ORF">LTR78_001248</name>
</gene>
<dbReference type="AlphaFoldDB" id="A0AAE1C5H8"/>
<feature type="region of interest" description="Disordered" evidence="1">
    <location>
        <begin position="11"/>
        <end position="33"/>
    </location>
</feature>
<comment type="caution">
    <text evidence="2">The sequence shown here is derived from an EMBL/GenBank/DDBJ whole genome shotgun (WGS) entry which is preliminary data.</text>
</comment>
<evidence type="ECO:0000313" key="2">
    <source>
        <dbReference type="EMBL" id="KAK3678795.1"/>
    </source>
</evidence>
<evidence type="ECO:0000313" key="3">
    <source>
        <dbReference type="Proteomes" id="UP001274830"/>
    </source>
</evidence>
<name>A0AAE1C5H8_9PEZI</name>
<dbReference type="Proteomes" id="UP001274830">
    <property type="component" value="Unassembled WGS sequence"/>
</dbReference>
<dbReference type="EMBL" id="JAUTXT010000003">
    <property type="protein sequence ID" value="KAK3678795.1"/>
    <property type="molecule type" value="Genomic_DNA"/>
</dbReference>
<keyword evidence="3" id="KW-1185">Reference proteome</keyword>
<organism evidence="2 3">
    <name type="scientific">Recurvomyces mirabilis</name>
    <dbReference type="NCBI Taxonomy" id="574656"/>
    <lineage>
        <taxon>Eukaryota</taxon>
        <taxon>Fungi</taxon>
        <taxon>Dikarya</taxon>
        <taxon>Ascomycota</taxon>
        <taxon>Pezizomycotina</taxon>
        <taxon>Dothideomycetes</taxon>
        <taxon>Dothideomycetidae</taxon>
        <taxon>Mycosphaerellales</taxon>
        <taxon>Teratosphaeriaceae</taxon>
        <taxon>Recurvomyces</taxon>
    </lineage>
</organism>
<protein>
    <submittedName>
        <fullName evidence="2">Uncharacterized protein</fullName>
    </submittedName>
</protein>
<evidence type="ECO:0000256" key="1">
    <source>
        <dbReference type="SAM" id="MobiDB-lite"/>
    </source>
</evidence>
<proteinExistence type="predicted"/>
<accession>A0AAE1C5H8</accession>
<reference evidence="2" key="1">
    <citation type="submission" date="2023-07" db="EMBL/GenBank/DDBJ databases">
        <title>Black Yeasts Isolated from many extreme environments.</title>
        <authorList>
            <person name="Coleine C."/>
            <person name="Stajich J.E."/>
            <person name="Selbmann L."/>
        </authorList>
    </citation>
    <scope>NUCLEOTIDE SEQUENCE</scope>
    <source>
        <strain evidence="2">CCFEE 5485</strain>
    </source>
</reference>